<dbReference type="RefSeq" id="WP_194739065.1">
    <property type="nucleotide sequence ID" value="NZ_JADKYY010000005.1"/>
</dbReference>
<dbReference type="PROSITE" id="PS51186">
    <property type="entry name" value="GNAT"/>
    <property type="match status" value="1"/>
</dbReference>
<feature type="domain" description="N-acetyltransferase" evidence="1">
    <location>
        <begin position="6"/>
        <end position="149"/>
    </location>
</feature>
<evidence type="ECO:0000259" key="1">
    <source>
        <dbReference type="PROSITE" id="PS51186"/>
    </source>
</evidence>
<keyword evidence="3" id="KW-1185">Reference proteome</keyword>
<dbReference type="GO" id="GO:0016747">
    <property type="term" value="F:acyltransferase activity, transferring groups other than amino-acyl groups"/>
    <property type="evidence" value="ECO:0007669"/>
    <property type="project" value="InterPro"/>
</dbReference>
<dbReference type="InterPro" id="IPR000182">
    <property type="entry name" value="GNAT_dom"/>
</dbReference>
<dbReference type="Proteomes" id="UP000694480">
    <property type="component" value="Unassembled WGS sequence"/>
</dbReference>
<accession>A0A930YVG6</accession>
<dbReference type="Gene3D" id="3.40.630.30">
    <property type="match status" value="1"/>
</dbReference>
<evidence type="ECO:0000313" key="3">
    <source>
        <dbReference type="Proteomes" id="UP000694480"/>
    </source>
</evidence>
<reference evidence="2" key="1">
    <citation type="submission" date="2020-11" db="EMBL/GenBank/DDBJ databases">
        <title>Genome seq and assembly of Planobacterium sp.</title>
        <authorList>
            <person name="Chhetri G."/>
        </authorList>
    </citation>
    <scope>NUCLEOTIDE SEQUENCE</scope>
    <source>
        <strain evidence="2">GCR5</strain>
    </source>
</reference>
<dbReference type="EMBL" id="JADKYY010000005">
    <property type="protein sequence ID" value="MBF5027132.1"/>
    <property type="molecule type" value="Genomic_DNA"/>
</dbReference>
<proteinExistence type="predicted"/>
<comment type="caution">
    <text evidence="2">The sequence shown here is derived from an EMBL/GenBank/DDBJ whole genome shotgun (WGS) entry which is preliminary data.</text>
</comment>
<dbReference type="InterPro" id="IPR016181">
    <property type="entry name" value="Acyl_CoA_acyltransferase"/>
</dbReference>
<protein>
    <recommendedName>
        <fullName evidence="1">N-acetyltransferase domain-containing protein</fullName>
    </recommendedName>
</protein>
<dbReference type="SUPFAM" id="SSF55729">
    <property type="entry name" value="Acyl-CoA N-acyltransferases (Nat)"/>
    <property type="match status" value="1"/>
</dbReference>
<name>A0A930YVG6_9FLAO</name>
<sequence>MEIKVIRNNDIDEKVLLDIVKIKQESWDYSTQQHLKWMSENLMENDLHLMLFQNDELIAYLNLVEVYIDEKSTKIPFWGVGNVCSKYKGRGDGKIIMNEVNSYLNKNSLKGVLFCKEKLVDFYKKVDWRLIDNLYPGNNDIYTMLYNYDGVTSDFQYNDRLF</sequence>
<dbReference type="AlphaFoldDB" id="A0A930YVG6"/>
<organism evidence="2 3">
    <name type="scientific">Planobacterium oryzisoli</name>
    <dbReference type="NCBI Taxonomy" id="2771435"/>
    <lineage>
        <taxon>Bacteria</taxon>
        <taxon>Pseudomonadati</taxon>
        <taxon>Bacteroidota</taxon>
        <taxon>Flavobacteriia</taxon>
        <taxon>Flavobacteriales</taxon>
        <taxon>Weeksellaceae</taxon>
        <taxon>Chryseobacterium group</taxon>
        <taxon>Chryseobacterium</taxon>
    </lineage>
</organism>
<evidence type="ECO:0000313" key="2">
    <source>
        <dbReference type="EMBL" id="MBF5027132.1"/>
    </source>
</evidence>
<gene>
    <name evidence="2" type="ORF">IC612_04900</name>
</gene>